<reference evidence="2" key="1">
    <citation type="submission" date="2018-04" db="EMBL/GenBank/DDBJ databases">
        <title>Whole genome sequencing of Hypsizygus marmoreus.</title>
        <authorList>
            <person name="Choi I.-G."/>
            <person name="Min B."/>
            <person name="Kim J.-G."/>
            <person name="Kim S."/>
            <person name="Oh Y.-L."/>
            <person name="Kong W.-S."/>
            <person name="Park H."/>
            <person name="Jeong J."/>
            <person name="Song E.-S."/>
        </authorList>
    </citation>
    <scope>NUCLEOTIDE SEQUENCE [LARGE SCALE GENOMIC DNA]</scope>
    <source>
        <strain evidence="2">51987-8</strain>
    </source>
</reference>
<evidence type="ECO:0000256" key="1">
    <source>
        <dbReference type="SAM" id="SignalP"/>
    </source>
</evidence>
<organism evidence="2 3">
    <name type="scientific">Hypsizygus marmoreus</name>
    <name type="common">White beech mushroom</name>
    <name type="synonym">Agaricus marmoreus</name>
    <dbReference type="NCBI Taxonomy" id="39966"/>
    <lineage>
        <taxon>Eukaryota</taxon>
        <taxon>Fungi</taxon>
        <taxon>Dikarya</taxon>
        <taxon>Basidiomycota</taxon>
        <taxon>Agaricomycotina</taxon>
        <taxon>Agaricomycetes</taxon>
        <taxon>Agaricomycetidae</taxon>
        <taxon>Agaricales</taxon>
        <taxon>Tricholomatineae</taxon>
        <taxon>Lyophyllaceae</taxon>
        <taxon>Hypsizygus</taxon>
    </lineage>
</organism>
<name>A0A369JEA2_HYPMA</name>
<protein>
    <submittedName>
        <fullName evidence="2">Uncharacterized protein</fullName>
    </submittedName>
</protein>
<sequence>MNKEAHHGCIVSLALCFMIVANQDKPTTTTIKFESISLRLQSALFDKKDEPQHLSAVLFSLKIHASAAQPIAIIPALDIPDTVANVRCP</sequence>
<feature type="signal peptide" evidence="1">
    <location>
        <begin position="1"/>
        <end position="23"/>
    </location>
</feature>
<dbReference type="EMBL" id="LUEZ02000110">
    <property type="protein sequence ID" value="RDB17744.1"/>
    <property type="molecule type" value="Genomic_DNA"/>
</dbReference>
<feature type="chain" id="PRO_5016992801" evidence="1">
    <location>
        <begin position="24"/>
        <end position="89"/>
    </location>
</feature>
<keyword evidence="1" id="KW-0732">Signal</keyword>
<evidence type="ECO:0000313" key="2">
    <source>
        <dbReference type="EMBL" id="RDB17744.1"/>
    </source>
</evidence>
<keyword evidence="3" id="KW-1185">Reference proteome</keyword>
<proteinExistence type="predicted"/>
<dbReference type="InParanoid" id="A0A369JEA2"/>
<accession>A0A369JEA2</accession>
<dbReference type="AlphaFoldDB" id="A0A369JEA2"/>
<comment type="caution">
    <text evidence="2">The sequence shown here is derived from an EMBL/GenBank/DDBJ whole genome shotgun (WGS) entry which is preliminary data.</text>
</comment>
<evidence type="ECO:0000313" key="3">
    <source>
        <dbReference type="Proteomes" id="UP000076154"/>
    </source>
</evidence>
<dbReference type="Proteomes" id="UP000076154">
    <property type="component" value="Unassembled WGS sequence"/>
</dbReference>
<gene>
    <name evidence="2" type="ORF">Hypma_001139</name>
</gene>